<dbReference type="InterPro" id="IPR050097">
    <property type="entry name" value="Ferredoxin-NADP_redctase_2"/>
</dbReference>
<dbReference type="Gene3D" id="3.50.50.60">
    <property type="entry name" value="FAD/NAD(P)-binding domain"/>
    <property type="match status" value="1"/>
</dbReference>
<comment type="caution">
    <text evidence="4">The sequence shown here is derived from an EMBL/GenBank/DDBJ whole genome shotgun (WGS) entry which is preliminary data.</text>
</comment>
<keyword evidence="3" id="KW-0560">Oxidoreductase</keyword>
<evidence type="ECO:0000256" key="2">
    <source>
        <dbReference type="ARBA" id="ARBA00022630"/>
    </source>
</evidence>
<evidence type="ECO:0000256" key="3">
    <source>
        <dbReference type="ARBA" id="ARBA00023002"/>
    </source>
</evidence>
<comment type="similarity">
    <text evidence="1">Belongs to the class-II pyridine nucleotide-disulfide oxidoreductase family.</text>
</comment>
<gene>
    <name evidence="4" type="ORF">HID58_004629</name>
</gene>
<keyword evidence="2" id="KW-0285">Flavoprotein</keyword>
<accession>A0ABQ8E6B0</accession>
<evidence type="ECO:0000256" key="1">
    <source>
        <dbReference type="ARBA" id="ARBA00009333"/>
    </source>
</evidence>
<dbReference type="EMBL" id="JAGKQM010000002">
    <property type="protein sequence ID" value="KAH0937168.1"/>
    <property type="molecule type" value="Genomic_DNA"/>
</dbReference>
<reference evidence="4 5" key="1">
    <citation type="submission" date="2021-05" db="EMBL/GenBank/DDBJ databases">
        <title>Genome Assembly of Synthetic Allotetraploid Brassica napus Reveals Homoeologous Exchanges between Subgenomes.</title>
        <authorList>
            <person name="Davis J.T."/>
        </authorList>
    </citation>
    <scope>NUCLEOTIDE SEQUENCE [LARGE SCALE GENOMIC DNA]</scope>
    <source>
        <strain evidence="5">cv. Da-Ae</strain>
        <tissue evidence="4">Seedling</tissue>
    </source>
</reference>
<organism evidence="4 5">
    <name type="scientific">Brassica napus</name>
    <name type="common">Rape</name>
    <dbReference type="NCBI Taxonomy" id="3708"/>
    <lineage>
        <taxon>Eukaryota</taxon>
        <taxon>Viridiplantae</taxon>
        <taxon>Streptophyta</taxon>
        <taxon>Embryophyta</taxon>
        <taxon>Tracheophyta</taxon>
        <taxon>Spermatophyta</taxon>
        <taxon>Magnoliopsida</taxon>
        <taxon>eudicotyledons</taxon>
        <taxon>Gunneridae</taxon>
        <taxon>Pentapetalae</taxon>
        <taxon>rosids</taxon>
        <taxon>malvids</taxon>
        <taxon>Brassicales</taxon>
        <taxon>Brassicaceae</taxon>
        <taxon>Brassiceae</taxon>
        <taxon>Brassica</taxon>
    </lineage>
</organism>
<evidence type="ECO:0000313" key="4">
    <source>
        <dbReference type="EMBL" id="KAH0937168.1"/>
    </source>
</evidence>
<dbReference type="Proteomes" id="UP000824890">
    <property type="component" value="Unassembled WGS sequence"/>
</dbReference>
<proteinExistence type="inferred from homology"/>
<keyword evidence="5" id="KW-1185">Reference proteome</keyword>
<name>A0ABQ8E6B0_BRANA</name>
<evidence type="ECO:0000313" key="5">
    <source>
        <dbReference type="Proteomes" id="UP000824890"/>
    </source>
</evidence>
<protein>
    <submittedName>
        <fullName evidence="4">Uncharacterized protein</fullName>
    </submittedName>
</protein>
<dbReference type="PANTHER" id="PTHR48105">
    <property type="entry name" value="THIOREDOXIN REDUCTASE 1-RELATED-RELATED"/>
    <property type="match status" value="1"/>
</dbReference>
<dbReference type="InterPro" id="IPR036188">
    <property type="entry name" value="FAD/NAD-bd_sf"/>
</dbReference>
<sequence length="184" mass="20866">MANIETKTIHRVQFRTSLSSLLIEKRPLYHHRRSASAGFLGGQQYEERRLLLLELGIAKESSFFIRPYRFFFFLDHSLKVKNVVTGDVSDLKVSRLFFAIAATKFLDGQLEFDEDGYLVTRPGTTKTSMVGVFAVRDVQDKKYRQAITAAGTDPCSAPDGRMAISSRRSWNKLAVQSQKHCKQG</sequence>